<organism evidence="1">
    <name type="scientific">marine metagenome</name>
    <dbReference type="NCBI Taxonomy" id="408172"/>
    <lineage>
        <taxon>unclassified sequences</taxon>
        <taxon>metagenomes</taxon>
        <taxon>ecological metagenomes</taxon>
    </lineage>
</organism>
<name>A0A382AJJ2_9ZZZZ</name>
<dbReference type="EMBL" id="UINC01025627">
    <property type="protein sequence ID" value="SVB01549.1"/>
    <property type="molecule type" value="Genomic_DNA"/>
</dbReference>
<protein>
    <submittedName>
        <fullName evidence="1">Uncharacterized protein</fullName>
    </submittedName>
</protein>
<gene>
    <name evidence="1" type="ORF">METZ01_LOCUS154403</name>
</gene>
<reference evidence="1" key="1">
    <citation type="submission" date="2018-05" db="EMBL/GenBank/DDBJ databases">
        <authorList>
            <person name="Lanie J.A."/>
            <person name="Ng W.-L."/>
            <person name="Kazmierczak K.M."/>
            <person name="Andrzejewski T.M."/>
            <person name="Davidsen T.M."/>
            <person name="Wayne K.J."/>
            <person name="Tettelin H."/>
            <person name="Glass J.I."/>
            <person name="Rusch D."/>
            <person name="Podicherti R."/>
            <person name="Tsui H.-C.T."/>
            <person name="Winkler M.E."/>
        </authorList>
    </citation>
    <scope>NUCLEOTIDE SEQUENCE</scope>
</reference>
<accession>A0A382AJJ2</accession>
<evidence type="ECO:0000313" key="1">
    <source>
        <dbReference type="EMBL" id="SVB01549.1"/>
    </source>
</evidence>
<dbReference type="AlphaFoldDB" id="A0A382AJJ2"/>
<sequence>MLNLTLVNKENQFQGLFDNPTDLRFFEYDFHGQKKVRELLYRDETRRLTLNRKALSKKKWQFVKISVIDNYNLLYKFRTTESFFNLFSMANNYGE</sequence>
<proteinExistence type="predicted"/>